<keyword evidence="12" id="KW-0206">Cytoskeleton</keyword>
<evidence type="ECO:0000256" key="1">
    <source>
        <dbReference type="ARBA" id="ARBA00004245"/>
    </source>
</evidence>
<evidence type="ECO:0000256" key="3">
    <source>
        <dbReference type="ARBA" id="ARBA00004486"/>
    </source>
</evidence>
<comment type="similarity">
    <text evidence="7">Belongs to the shootin family.</text>
</comment>
<dbReference type="GO" id="GO:0030175">
    <property type="term" value="C:filopodium"/>
    <property type="evidence" value="ECO:0007669"/>
    <property type="project" value="UniProtKB-SubCell"/>
</dbReference>
<evidence type="ECO:0000313" key="17">
    <source>
        <dbReference type="Proteomes" id="UP000298787"/>
    </source>
</evidence>
<feature type="compositionally biased region" description="Polar residues" evidence="15">
    <location>
        <begin position="511"/>
        <end position="525"/>
    </location>
</feature>
<protein>
    <recommendedName>
        <fullName evidence="8">Shootin-1</fullName>
    </recommendedName>
</protein>
<evidence type="ECO:0000256" key="15">
    <source>
        <dbReference type="SAM" id="MobiDB-lite"/>
    </source>
</evidence>
<keyword evidence="9" id="KW-0217">Developmental protein</keyword>
<dbReference type="PANTHER" id="PTHR46606">
    <property type="entry name" value="SHOOTIN-1"/>
    <property type="match status" value="1"/>
</dbReference>
<dbReference type="EMBL" id="CM014094">
    <property type="protein sequence ID" value="TKS85144.1"/>
    <property type="molecule type" value="Genomic_DNA"/>
</dbReference>
<keyword evidence="10" id="KW-0963">Cytoplasm</keyword>
<keyword evidence="11 14" id="KW-0175">Coiled coil</keyword>
<evidence type="ECO:0000256" key="12">
    <source>
        <dbReference type="ARBA" id="ARBA00023212"/>
    </source>
</evidence>
<dbReference type="AlphaFoldDB" id="A0A4U5VAV8"/>
<dbReference type="GO" id="GO:0005737">
    <property type="term" value="C:cytoplasm"/>
    <property type="evidence" value="ECO:0007669"/>
    <property type="project" value="TreeGrafter"/>
</dbReference>
<dbReference type="GO" id="GO:2001224">
    <property type="term" value="P:positive regulation of neuron migration"/>
    <property type="evidence" value="ECO:0007669"/>
    <property type="project" value="TreeGrafter"/>
</dbReference>
<keyword evidence="17" id="KW-1185">Reference proteome</keyword>
<feature type="region of interest" description="Disordered" evidence="15">
    <location>
        <begin position="545"/>
        <end position="579"/>
    </location>
</feature>
<evidence type="ECO:0000256" key="13">
    <source>
        <dbReference type="ARBA" id="ARBA00023273"/>
    </source>
</evidence>
<dbReference type="Proteomes" id="UP000298787">
    <property type="component" value="Chromosome 17"/>
</dbReference>
<feature type="coiled-coil region" evidence="14">
    <location>
        <begin position="217"/>
        <end position="251"/>
    </location>
</feature>
<dbReference type="GO" id="GO:0048812">
    <property type="term" value="P:neuron projection morphogenesis"/>
    <property type="evidence" value="ECO:0007669"/>
    <property type="project" value="TreeGrafter"/>
</dbReference>
<evidence type="ECO:0000256" key="9">
    <source>
        <dbReference type="ARBA" id="ARBA00022473"/>
    </source>
</evidence>
<evidence type="ECO:0000256" key="4">
    <source>
        <dbReference type="ARBA" id="ARBA00004489"/>
    </source>
</evidence>
<gene>
    <name evidence="16" type="ORF">D9C73_020199</name>
</gene>
<dbReference type="InterPro" id="IPR024849">
    <property type="entry name" value="Shootin-1"/>
</dbReference>
<dbReference type="GO" id="GO:0043204">
    <property type="term" value="C:perikaryon"/>
    <property type="evidence" value="ECO:0007669"/>
    <property type="project" value="UniProtKB-SubCell"/>
</dbReference>
<evidence type="ECO:0000256" key="10">
    <source>
        <dbReference type="ARBA" id="ARBA00022490"/>
    </source>
</evidence>
<evidence type="ECO:0000256" key="11">
    <source>
        <dbReference type="ARBA" id="ARBA00023054"/>
    </source>
</evidence>
<accession>A0A4U5VAV8</accession>
<evidence type="ECO:0000313" key="16">
    <source>
        <dbReference type="EMBL" id="TKS85144.1"/>
    </source>
</evidence>
<sequence>MAADELQRVSVLTELSDRDKQIEGCNGPVLKLLCLCLLHKCKKLEEERDEVIKKLDEFQQGWYCKRYSCSIEHTDNKVYLANMYQGVKLQWHTLSSRFKVIKMSVAIAVTNVPVYCYRAHNVTQMVIEEVSAIQENLEIERTCRESAVALAFKLNRQNCSLKRKSMMLLSQLSLETITEINLDDEEEEEESEEMHAASTVCLSPQCKTTISELQCKLELTLKEKNQAVTDLEALREQLRETNEELLKEKHDNTVLIAETVKQKKLLGKYNRVEEFEALQDTLNLERDLRTEAENLARVMLVEQKQLKRQSQILKQTSSPSEALQEALSQISGLTQDLETQRLEHQNQVCVCTQPEPHTVLCKRFKQIKQMEDRLRSCETQRALTALRRKLELVEEERREYSDKCSKTEVEVKDLRFTGEDIFKTVKTGHTVLYRGKFTINTVKEALSLLALIQKRKVSSTDIPLVVQDSAKTPEVDIKQQAVEEMMQRIKKGVQLRPVRQFPNRTRRQENFSRTTPQPKAVSPSTNHDEELQRILLRRRDALEPQHNNSAAAFKDSTPPSTRLFIPHSTEPNVAQEVAL</sequence>
<evidence type="ECO:0000256" key="5">
    <source>
        <dbReference type="ARBA" id="ARBA00004510"/>
    </source>
</evidence>
<dbReference type="STRING" id="240159.A0A4U5VAV8"/>
<feature type="coiled-coil region" evidence="14">
    <location>
        <begin position="383"/>
        <end position="410"/>
    </location>
</feature>
<name>A0A4U5VAV8_COLLU</name>
<dbReference type="GO" id="GO:0030027">
    <property type="term" value="C:lamellipodium"/>
    <property type="evidence" value="ECO:0007669"/>
    <property type="project" value="UniProtKB-SubCell"/>
</dbReference>
<comment type="subcellular location">
    <subcellularLocation>
        <location evidence="4">Cell projection</location>
        <location evidence="4">Axon</location>
    </subcellularLocation>
    <subcellularLocation>
        <location evidence="3">Cell projection</location>
        <location evidence="3">Filopodium</location>
    </subcellularLocation>
    <subcellularLocation>
        <location evidence="6">Cell projection</location>
        <location evidence="6">Growth cone</location>
    </subcellularLocation>
    <subcellularLocation>
        <location evidence="5">Cell projection</location>
        <location evidence="5">Lamellipodium</location>
    </subcellularLocation>
    <subcellularLocation>
        <location evidence="1">Cytoplasm</location>
        <location evidence="1">Cytoskeleton</location>
    </subcellularLocation>
    <subcellularLocation>
        <location evidence="2">Perikaryon</location>
    </subcellularLocation>
</comment>
<organism evidence="16 17">
    <name type="scientific">Collichthys lucidus</name>
    <name type="common">Big head croaker</name>
    <name type="synonym">Sciaena lucida</name>
    <dbReference type="NCBI Taxonomy" id="240159"/>
    <lineage>
        <taxon>Eukaryota</taxon>
        <taxon>Metazoa</taxon>
        <taxon>Chordata</taxon>
        <taxon>Craniata</taxon>
        <taxon>Vertebrata</taxon>
        <taxon>Euteleostomi</taxon>
        <taxon>Actinopterygii</taxon>
        <taxon>Neopterygii</taxon>
        <taxon>Teleostei</taxon>
        <taxon>Neoteleostei</taxon>
        <taxon>Acanthomorphata</taxon>
        <taxon>Eupercaria</taxon>
        <taxon>Sciaenidae</taxon>
        <taxon>Collichthys</taxon>
    </lineage>
</organism>
<evidence type="ECO:0000256" key="8">
    <source>
        <dbReference type="ARBA" id="ARBA00017666"/>
    </source>
</evidence>
<dbReference type="PANTHER" id="PTHR46606:SF3">
    <property type="entry name" value="SHOOTIN-1"/>
    <property type="match status" value="1"/>
</dbReference>
<evidence type="ECO:0000256" key="7">
    <source>
        <dbReference type="ARBA" id="ARBA00010041"/>
    </source>
</evidence>
<evidence type="ECO:0000256" key="2">
    <source>
        <dbReference type="ARBA" id="ARBA00004484"/>
    </source>
</evidence>
<keyword evidence="13" id="KW-0966">Cell projection</keyword>
<reference evidence="16 17" key="1">
    <citation type="submission" date="2019-01" db="EMBL/GenBank/DDBJ databases">
        <title>Genome Assembly of Collichthys lucidus.</title>
        <authorList>
            <person name="Cai M."/>
            <person name="Xiao S."/>
        </authorList>
    </citation>
    <scope>NUCLEOTIDE SEQUENCE [LARGE SCALE GENOMIC DNA]</scope>
    <source>
        <strain evidence="16">JT15FE1705JMU</strain>
        <tissue evidence="16">Muscle</tissue>
    </source>
</reference>
<proteinExistence type="inferred from homology"/>
<dbReference type="GO" id="GO:0044295">
    <property type="term" value="C:axonal growth cone"/>
    <property type="evidence" value="ECO:0007669"/>
    <property type="project" value="TreeGrafter"/>
</dbReference>
<dbReference type="GO" id="GO:0005856">
    <property type="term" value="C:cytoskeleton"/>
    <property type="evidence" value="ECO:0007669"/>
    <property type="project" value="UniProtKB-SubCell"/>
</dbReference>
<feature type="region of interest" description="Disordered" evidence="15">
    <location>
        <begin position="499"/>
        <end position="529"/>
    </location>
</feature>
<evidence type="ECO:0000256" key="14">
    <source>
        <dbReference type="SAM" id="Coils"/>
    </source>
</evidence>
<evidence type="ECO:0000256" key="6">
    <source>
        <dbReference type="ARBA" id="ARBA00004624"/>
    </source>
</evidence>